<evidence type="ECO:0000313" key="1">
    <source>
        <dbReference type="EMBL" id="OHA14861.1"/>
    </source>
</evidence>
<dbReference type="Proteomes" id="UP000177171">
    <property type="component" value="Unassembled WGS sequence"/>
</dbReference>
<reference evidence="1 2" key="1">
    <citation type="journal article" date="2016" name="Nat. Commun.">
        <title>Thousands of microbial genomes shed light on interconnected biogeochemical processes in an aquifer system.</title>
        <authorList>
            <person name="Anantharaman K."/>
            <person name="Brown C.T."/>
            <person name="Hug L.A."/>
            <person name="Sharon I."/>
            <person name="Castelle C.J."/>
            <person name="Probst A.J."/>
            <person name="Thomas B.C."/>
            <person name="Singh A."/>
            <person name="Wilkins M.J."/>
            <person name="Karaoz U."/>
            <person name="Brodie E.L."/>
            <person name="Williams K.H."/>
            <person name="Hubbard S.S."/>
            <person name="Banfield J.F."/>
        </authorList>
    </citation>
    <scope>NUCLEOTIDE SEQUENCE [LARGE SCALE GENOMIC DNA]</scope>
</reference>
<name>A0A1G2LVP2_9BACT</name>
<accession>A0A1G2LVP2</accession>
<gene>
    <name evidence="1" type="ORF">A3G49_04195</name>
</gene>
<dbReference type="AlphaFoldDB" id="A0A1G2LVP2"/>
<proteinExistence type="predicted"/>
<evidence type="ECO:0000313" key="2">
    <source>
        <dbReference type="Proteomes" id="UP000177171"/>
    </source>
</evidence>
<organism evidence="1 2">
    <name type="scientific">Candidatus Sungbacteria bacterium RIFCSPLOWO2_12_FULL_41_11</name>
    <dbReference type="NCBI Taxonomy" id="1802286"/>
    <lineage>
        <taxon>Bacteria</taxon>
        <taxon>Candidatus Sungiibacteriota</taxon>
    </lineage>
</organism>
<comment type="caution">
    <text evidence="1">The sequence shown here is derived from an EMBL/GenBank/DDBJ whole genome shotgun (WGS) entry which is preliminary data.</text>
</comment>
<sequence length="65" mass="7457">MTTITIPKKLINGDNFILVEKEDFERLNKENTELRLAVKAILAGEIALRNGKTRSFKQFLKSRHG</sequence>
<protein>
    <submittedName>
        <fullName evidence="1">Uncharacterized protein</fullName>
    </submittedName>
</protein>
<dbReference type="EMBL" id="MHQY01000001">
    <property type="protein sequence ID" value="OHA14861.1"/>
    <property type="molecule type" value="Genomic_DNA"/>
</dbReference>